<evidence type="ECO:0000313" key="15">
    <source>
        <dbReference type="Proteomes" id="UP000469927"/>
    </source>
</evidence>
<dbReference type="SMART" id="SM00028">
    <property type="entry name" value="TPR"/>
    <property type="match status" value="2"/>
</dbReference>
<feature type="domain" description="O-GlcNAc transferase C-terminal" evidence="11">
    <location>
        <begin position="916"/>
        <end position="1075"/>
    </location>
</feature>
<evidence type="ECO:0000256" key="8">
    <source>
        <dbReference type="PROSITE-ProRule" id="PRU00339"/>
    </source>
</evidence>
<evidence type="ECO:0000313" key="12">
    <source>
        <dbReference type="EMBL" id="KAB0875848.1"/>
    </source>
</evidence>
<dbReference type="InterPro" id="IPR041698">
    <property type="entry name" value="Methyltransf_25"/>
</dbReference>
<evidence type="ECO:0000313" key="14">
    <source>
        <dbReference type="Proteomes" id="UP000244378"/>
    </source>
</evidence>
<dbReference type="GO" id="GO:0097363">
    <property type="term" value="F:protein O-acetylglucosaminyltransferase activity"/>
    <property type="evidence" value="ECO:0007669"/>
    <property type="project" value="UniProtKB-EC"/>
</dbReference>
<evidence type="ECO:0000256" key="6">
    <source>
        <dbReference type="ARBA" id="ARBA00022737"/>
    </source>
</evidence>
<dbReference type="Gene3D" id="3.40.50.2000">
    <property type="entry name" value="Glycogen Phosphorylase B"/>
    <property type="match status" value="1"/>
</dbReference>
<dbReference type="Gene3D" id="1.25.40.10">
    <property type="entry name" value="Tetratricopeptide repeat domain"/>
    <property type="match status" value="1"/>
</dbReference>
<dbReference type="Pfam" id="PF13649">
    <property type="entry name" value="Methyltransf_25"/>
    <property type="match status" value="1"/>
</dbReference>
<dbReference type="PROSITE" id="PS50005">
    <property type="entry name" value="TPR"/>
    <property type="match status" value="2"/>
</dbReference>
<organism evidence="13 14">
    <name type="scientific">Cronobacter muytjensii</name>
    <dbReference type="NCBI Taxonomy" id="413501"/>
    <lineage>
        <taxon>Bacteria</taxon>
        <taxon>Pseudomonadati</taxon>
        <taxon>Pseudomonadota</taxon>
        <taxon>Gammaproteobacteria</taxon>
        <taxon>Enterobacterales</taxon>
        <taxon>Enterobacteriaceae</taxon>
        <taxon>Cronobacter</taxon>
    </lineage>
</organism>
<dbReference type="GO" id="GO:0032259">
    <property type="term" value="P:methylation"/>
    <property type="evidence" value="ECO:0007669"/>
    <property type="project" value="UniProtKB-KW"/>
</dbReference>
<keyword evidence="15" id="KW-1185">Reference proteome</keyword>
<dbReference type="Gene3D" id="3.40.50.11380">
    <property type="match status" value="1"/>
</dbReference>
<keyword evidence="6" id="KW-0677">Repeat</keyword>
<dbReference type="InterPro" id="IPR029489">
    <property type="entry name" value="OGT/SEC/SPY_C"/>
</dbReference>
<gene>
    <name evidence="13" type="ORF">AUN14_04000</name>
    <name evidence="12" type="ORF">FZI19_14660</name>
</gene>
<evidence type="ECO:0000256" key="4">
    <source>
        <dbReference type="ARBA" id="ARBA00022676"/>
    </source>
</evidence>
<dbReference type="Pfam" id="PF10119">
    <property type="entry name" value="MethyTransf_Reg"/>
    <property type="match status" value="1"/>
</dbReference>
<dbReference type="InterPro" id="IPR051939">
    <property type="entry name" value="Glycosyltr_41/O-GlcNAc_trsf"/>
</dbReference>
<accession>A0A2T7AXX3</accession>
<evidence type="ECO:0000259" key="10">
    <source>
        <dbReference type="Pfam" id="PF13649"/>
    </source>
</evidence>
<evidence type="ECO:0000313" key="13">
    <source>
        <dbReference type="EMBL" id="PUX17315.1"/>
    </source>
</evidence>
<protein>
    <recommendedName>
        <fullName evidence="3">protein O-GlcNAc transferase</fullName>
        <ecNumber evidence="3">2.4.1.255</ecNumber>
    </recommendedName>
</protein>
<evidence type="ECO:0000256" key="1">
    <source>
        <dbReference type="ARBA" id="ARBA00004922"/>
    </source>
</evidence>
<evidence type="ECO:0000256" key="3">
    <source>
        <dbReference type="ARBA" id="ARBA00011970"/>
    </source>
</evidence>
<evidence type="ECO:0000256" key="2">
    <source>
        <dbReference type="ARBA" id="ARBA00005386"/>
    </source>
</evidence>
<dbReference type="EMBL" id="MSAE01000004">
    <property type="protein sequence ID" value="PUX17315.1"/>
    <property type="molecule type" value="Genomic_DNA"/>
</dbReference>
<dbReference type="AlphaFoldDB" id="A0A2T7AXX3"/>
<keyword evidence="5 13" id="KW-0808">Transferase</keyword>
<dbReference type="InterPro" id="IPR011990">
    <property type="entry name" value="TPR-like_helical_dom_sf"/>
</dbReference>
<dbReference type="Pfam" id="PF13844">
    <property type="entry name" value="Glyco_transf_41"/>
    <property type="match status" value="2"/>
</dbReference>
<feature type="domain" description="Methyltransferase regulatory" evidence="9">
    <location>
        <begin position="208"/>
        <end position="285"/>
    </location>
</feature>
<dbReference type="EC" id="2.4.1.255" evidence="3"/>
<dbReference type="SUPFAM" id="SSF53335">
    <property type="entry name" value="S-adenosyl-L-methionine-dependent methyltransferases"/>
    <property type="match status" value="1"/>
</dbReference>
<evidence type="ECO:0000256" key="5">
    <source>
        <dbReference type="ARBA" id="ARBA00022679"/>
    </source>
</evidence>
<dbReference type="EMBL" id="WAGD01000045">
    <property type="protein sequence ID" value="KAB0875848.1"/>
    <property type="molecule type" value="Genomic_DNA"/>
</dbReference>
<feature type="repeat" description="TPR" evidence="8">
    <location>
        <begin position="628"/>
        <end position="661"/>
    </location>
</feature>
<sequence>MNDVKTLYPEHRISPVALHASAALSHVAATLPAFARVLEIGCGAGEALIAHARAWPNSIALGIDLDEARIGEGQQQIQVRGLTNIELFAAGLGDLLAVSPGEFDYIIIHGRFSYTDADTRDALLGWCRQHLSAQGIIAYHAVVLSDNDDETTLRNALAFHSARAASEAEQLNSARAMLGYLAMTLPDGALKTQVTDAEALDDASLRKRYLTGDAAAGDYTDFARAMQALDLDCIGDALAQTDLAASYGERQQQLHAMIAGQSDRHSARQYLDYAVNRCERFTMLCAKDAAEPAFVPDLAVLESLQWAGNFTRVFTINGLVVSGHISQSGVPVRTENPVTLQILDLLGGAWPMSLSVDQLVFNCRLPERPGDDTRRLVLESLRDLFLNNLDGLYWSAALGPYNLADNDVLMPIAPLVQTDDDTRITNLWGEVVTVTPVQARWLRDGMCATDDEAWASFTTLRLRGVLNGSPLAWKNAIQPFLRTGKVAWLKQCINTLLLLSVSEKRGGLLQSETNQDADSQTDSIHMDAVYEEANRLIGNGMAKEARDYTRALLEDDPQNMHILRCYSHTCVLTSAWDEALEALCRLMGYYFSSLDIYDDLATALHETLDRFNALKVMRSLLRLDEKNAGFWNSLGAIYHASGEVTLAEKCAREAFRLQPRHPRYLAMMGVVLSDNQKLDEARYFLEKSLELAPQDFVSFTSLLFVMTHDNRVSAQELLAKHREYGERVTAAAARSALELPLNNVKDPNRKLRVGFVSGDLRTHPVSNFLLPFWDSFDRTQFELVGYNAAPMVDEVTDHLSAGAVLWRDVYQLSDRELARQINDDGVDILIDLSGHTTWTRLPMFALRPAPLQMTWIGYPGTTGVPAMDYRVISSTLASPPGLAEQFTEQILWVPMRKIFEPHPQSPDVNMLPALRNGHLTFASFNRPKKINDEVLELWAQILVRAPSAKLLMGFMADDEMIAMMTRQLTRFGARPEQLVFKTRIGLIGYLEYHHHIDILLDAFPYTGGTTTNHGAWMGVPTLTLCGETMAGRQGVENMNSYGLAEFVANDKADYVNKALSWQGRFEELNAIRLSMRSRIPTDNADGFRVADTFEKGLREAWKIYCTGGAPRSFFVEE</sequence>
<dbReference type="InterPro" id="IPR019734">
    <property type="entry name" value="TPR_rpt"/>
</dbReference>
<comment type="caution">
    <text evidence="13">The sequence shown here is derived from an EMBL/GenBank/DDBJ whole genome shotgun (WGS) entry which is preliminary data.</text>
</comment>
<proteinExistence type="inferred from homology"/>
<dbReference type="RefSeq" id="WP_075192456.1">
    <property type="nucleotide sequence ID" value="NZ_JADKNN010000001.1"/>
</dbReference>
<keyword evidence="13" id="KW-0489">Methyltransferase</keyword>
<dbReference type="OrthoDB" id="255821at2"/>
<dbReference type="Pfam" id="PF13181">
    <property type="entry name" value="TPR_8"/>
    <property type="match status" value="2"/>
</dbReference>
<feature type="domain" description="Methyltransferase" evidence="10">
    <location>
        <begin position="37"/>
        <end position="135"/>
    </location>
</feature>
<dbReference type="PANTHER" id="PTHR44835">
    <property type="entry name" value="UDP-N-ACETYLGLUCOSAMINE--PEPTIDE N-ACETYLGLUCOSAMINYLTRANSFERASE SPINDLY-RELATED"/>
    <property type="match status" value="1"/>
</dbReference>
<evidence type="ECO:0000256" key="7">
    <source>
        <dbReference type="ARBA" id="ARBA00022803"/>
    </source>
</evidence>
<reference evidence="12 15" key="2">
    <citation type="submission" date="2019-08" db="EMBL/GenBank/DDBJ databases">
        <title>Prevalence, distribution, and phylogeny of type two toxin-antitoxin genes possessed by Cronobacter species where C. sakazakii homologs follow sequence type lineages.</title>
        <authorList>
            <person name="Finkelstein S."/>
            <person name="Negrete F."/>
            <person name="Jang H."/>
            <person name="Gopinath G.R."/>
            <person name="Tall B.D."/>
        </authorList>
    </citation>
    <scope>NUCLEOTIDE SEQUENCE [LARGE SCALE GENOMIC DNA]</scope>
    <source>
        <strain evidence="12 15">MOD1_GK1257</strain>
    </source>
</reference>
<keyword evidence="7 8" id="KW-0802">TPR repeat</keyword>
<dbReference type="InterPro" id="IPR029063">
    <property type="entry name" value="SAM-dependent_MTases_sf"/>
</dbReference>
<keyword evidence="4" id="KW-0328">Glycosyltransferase</keyword>
<evidence type="ECO:0000259" key="9">
    <source>
        <dbReference type="Pfam" id="PF10119"/>
    </source>
</evidence>
<dbReference type="CDD" id="cd02440">
    <property type="entry name" value="AdoMet_MTases"/>
    <property type="match status" value="1"/>
</dbReference>
<dbReference type="SUPFAM" id="SSF48452">
    <property type="entry name" value="TPR-like"/>
    <property type="match status" value="1"/>
</dbReference>
<comment type="similarity">
    <text evidence="2">Belongs to the glycosyltransferase 41 family. O-GlcNAc transferase subfamily.</text>
</comment>
<feature type="repeat" description="TPR" evidence="8">
    <location>
        <begin position="662"/>
        <end position="695"/>
    </location>
</feature>
<feature type="domain" description="O-GlcNAc transferase C-terminal" evidence="11">
    <location>
        <begin position="700"/>
        <end position="895"/>
    </location>
</feature>
<name>A0A2T7AXX3_9ENTR</name>
<dbReference type="InterPro" id="IPR018773">
    <property type="entry name" value="MeTrfase_reg_dom_prd"/>
</dbReference>
<dbReference type="Proteomes" id="UP000469927">
    <property type="component" value="Unassembled WGS sequence"/>
</dbReference>
<comment type="pathway">
    <text evidence="1">Protein modification; protein glycosylation.</text>
</comment>
<reference evidence="13 14" key="1">
    <citation type="submission" date="2016-12" db="EMBL/GenBank/DDBJ databases">
        <title>Analysis of the Molecular Diversity Among Cronobacter Species Isolated from Filth Flies Using a Pan Genomic DNA Microarray.</title>
        <authorList>
            <person name="Pava-Ripoll M."/>
            <person name="Tall B."/>
            <person name="Farber J."/>
            <person name="Fanning S."/>
            <person name="Lehner A."/>
            <person name="Stephan R."/>
            <person name="Pagotto F."/>
            <person name="Iverson C."/>
            <person name="Ziobro G."/>
            <person name="Miller A."/>
            <person name="Pearson R."/>
            <person name="Yan Q."/>
            <person name="Kim M."/>
            <person name="Jeong S."/>
            <person name="Park J."/>
            <person name="Jun S."/>
            <person name="Choi H."/>
            <person name="Chung T."/>
            <person name="Yoo Y."/>
            <person name="Park E."/>
            <person name="Hwang S."/>
            <person name="Lee B."/>
            <person name="Sathyamoorthy V."/>
            <person name="Carter L."/>
            <person name="Mammel M."/>
            <person name="Jackson S."/>
            <person name="Kothary M."/>
            <person name="Patel I."/>
            <person name="Grim C."/>
            <person name="Gopinath G."/>
            <person name="Gangiredla J."/>
            <person name="Chase H."/>
        </authorList>
    </citation>
    <scope>NUCLEOTIDE SEQUENCE [LARGE SCALE GENOMIC DNA]</scope>
    <source>
        <strain evidence="13 14">MOD1-Md1s</strain>
    </source>
</reference>
<dbReference type="Gene3D" id="3.40.50.150">
    <property type="entry name" value="Vaccinia Virus protein VP39"/>
    <property type="match status" value="1"/>
</dbReference>
<dbReference type="PANTHER" id="PTHR44835:SF1">
    <property type="entry name" value="PROTEIN O-GLCNAC TRANSFERASE"/>
    <property type="match status" value="1"/>
</dbReference>
<dbReference type="Proteomes" id="UP000244378">
    <property type="component" value="Unassembled WGS sequence"/>
</dbReference>
<dbReference type="GO" id="GO:0008168">
    <property type="term" value="F:methyltransferase activity"/>
    <property type="evidence" value="ECO:0007669"/>
    <property type="project" value="UniProtKB-KW"/>
</dbReference>
<evidence type="ECO:0000259" key="11">
    <source>
        <dbReference type="Pfam" id="PF13844"/>
    </source>
</evidence>